<accession>A0A3M7SAS7</accession>
<dbReference type="Proteomes" id="UP000276133">
    <property type="component" value="Unassembled WGS sequence"/>
</dbReference>
<feature type="non-terminal residue" evidence="2">
    <location>
        <position position="217"/>
    </location>
</feature>
<name>A0A3M7SAS7_BRAPC</name>
<organism evidence="2 3">
    <name type="scientific">Brachionus plicatilis</name>
    <name type="common">Marine rotifer</name>
    <name type="synonym">Brachionus muelleri</name>
    <dbReference type="NCBI Taxonomy" id="10195"/>
    <lineage>
        <taxon>Eukaryota</taxon>
        <taxon>Metazoa</taxon>
        <taxon>Spiralia</taxon>
        <taxon>Gnathifera</taxon>
        <taxon>Rotifera</taxon>
        <taxon>Eurotatoria</taxon>
        <taxon>Monogononta</taxon>
        <taxon>Pseudotrocha</taxon>
        <taxon>Ploima</taxon>
        <taxon>Brachionidae</taxon>
        <taxon>Brachionus</taxon>
    </lineage>
</organism>
<proteinExistence type="predicted"/>
<feature type="transmembrane region" description="Helical" evidence="1">
    <location>
        <begin position="65"/>
        <end position="83"/>
    </location>
</feature>
<keyword evidence="3" id="KW-1185">Reference proteome</keyword>
<gene>
    <name evidence="2" type="ORF">BpHYR1_037348</name>
</gene>
<sequence length="217" mass="25458">MNDLVKKRLSSPILESFENERTFLDLEVISSIDLDTSDNLIKYDQTLIDQSLSMKFFCVRSFKKFIFFASLISIVCLFNWSYIVQRKSVDYKKLYLKDIQDDMNKTNYNFNEMYDEFYKIKRAVREVFATVREPFDICTHSSDNNFTGQIDVDQVLSELNVSNLVEFYKPINTSYNSTNEEPELWNSTDINLLNTSLPVNSTDLIDYEGIELGGHWK</sequence>
<evidence type="ECO:0000256" key="1">
    <source>
        <dbReference type="SAM" id="Phobius"/>
    </source>
</evidence>
<protein>
    <submittedName>
        <fullName evidence="2">Uncharacterized protein</fullName>
    </submittedName>
</protein>
<keyword evidence="1" id="KW-0812">Transmembrane</keyword>
<dbReference type="EMBL" id="REGN01001722">
    <property type="protein sequence ID" value="RNA32923.1"/>
    <property type="molecule type" value="Genomic_DNA"/>
</dbReference>
<evidence type="ECO:0000313" key="2">
    <source>
        <dbReference type="EMBL" id="RNA32923.1"/>
    </source>
</evidence>
<keyword evidence="1" id="KW-0472">Membrane</keyword>
<comment type="caution">
    <text evidence="2">The sequence shown here is derived from an EMBL/GenBank/DDBJ whole genome shotgun (WGS) entry which is preliminary data.</text>
</comment>
<dbReference type="AlphaFoldDB" id="A0A3M7SAS7"/>
<evidence type="ECO:0000313" key="3">
    <source>
        <dbReference type="Proteomes" id="UP000276133"/>
    </source>
</evidence>
<reference evidence="2 3" key="1">
    <citation type="journal article" date="2018" name="Sci. Rep.">
        <title>Genomic signatures of local adaptation to the degree of environmental predictability in rotifers.</title>
        <authorList>
            <person name="Franch-Gras L."/>
            <person name="Hahn C."/>
            <person name="Garcia-Roger E.M."/>
            <person name="Carmona M.J."/>
            <person name="Serra M."/>
            <person name="Gomez A."/>
        </authorList>
    </citation>
    <scope>NUCLEOTIDE SEQUENCE [LARGE SCALE GENOMIC DNA]</scope>
    <source>
        <strain evidence="2">HYR1</strain>
    </source>
</reference>
<keyword evidence="1" id="KW-1133">Transmembrane helix</keyword>